<feature type="chain" id="PRO_5046654243" evidence="2">
    <location>
        <begin position="19"/>
        <end position="238"/>
    </location>
</feature>
<accession>A0ABN8J0F9</accession>
<feature type="signal peptide" evidence="2">
    <location>
        <begin position="1"/>
        <end position="18"/>
    </location>
</feature>
<keyword evidence="2" id="KW-0732">Signal</keyword>
<dbReference type="Proteomes" id="UP000837857">
    <property type="component" value="Chromosome 7"/>
</dbReference>
<gene>
    <name evidence="3" type="ORF">IPOD504_LOCUS15697</name>
</gene>
<dbReference type="EMBL" id="OW152819">
    <property type="protein sequence ID" value="CAH2073568.1"/>
    <property type="molecule type" value="Genomic_DNA"/>
</dbReference>
<sequence length="238" mass="26208">MTVVHATWVLTIAYTALGIPINNGPVKEALPVMDQVDLRDKRSGYGGLHVSPCAAASSPVPSFAPASAYQFNMAPAQYHRPYNPYNYNAHHYNNYPHYRTEHDENELLSFSDMNHIGSDNVPVGIEGLNLPYNYPGDLRTAILNSPLAPVQGLPSFGAFPYSNPNALSMPFLFSCSPSIVPGQMVHAQPQYYTGYRVSDVPGEVDIQSLLEPQEHQQSPQPERPVAPQKTNNVETTTQ</sequence>
<feature type="region of interest" description="Disordered" evidence="1">
    <location>
        <begin position="207"/>
        <end position="238"/>
    </location>
</feature>
<keyword evidence="4" id="KW-1185">Reference proteome</keyword>
<proteinExistence type="predicted"/>
<reference evidence="3" key="1">
    <citation type="submission" date="2022-03" db="EMBL/GenBank/DDBJ databases">
        <authorList>
            <person name="Martin H S."/>
        </authorList>
    </citation>
    <scope>NUCLEOTIDE SEQUENCE</scope>
</reference>
<protein>
    <submittedName>
        <fullName evidence="3">Uncharacterized protein</fullName>
    </submittedName>
</protein>
<feature type="compositionally biased region" description="Polar residues" evidence="1">
    <location>
        <begin position="228"/>
        <end position="238"/>
    </location>
</feature>
<evidence type="ECO:0000256" key="2">
    <source>
        <dbReference type="SAM" id="SignalP"/>
    </source>
</evidence>
<name>A0ABN8J0F9_9NEOP</name>
<organism evidence="3 4">
    <name type="scientific">Iphiclides podalirius</name>
    <name type="common">scarce swallowtail</name>
    <dbReference type="NCBI Taxonomy" id="110791"/>
    <lineage>
        <taxon>Eukaryota</taxon>
        <taxon>Metazoa</taxon>
        <taxon>Ecdysozoa</taxon>
        <taxon>Arthropoda</taxon>
        <taxon>Hexapoda</taxon>
        <taxon>Insecta</taxon>
        <taxon>Pterygota</taxon>
        <taxon>Neoptera</taxon>
        <taxon>Endopterygota</taxon>
        <taxon>Lepidoptera</taxon>
        <taxon>Glossata</taxon>
        <taxon>Ditrysia</taxon>
        <taxon>Papilionoidea</taxon>
        <taxon>Papilionidae</taxon>
        <taxon>Papilioninae</taxon>
        <taxon>Iphiclides</taxon>
    </lineage>
</organism>
<evidence type="ECO:0000313" key="4">
    <source>
        <dbReference type="Proteomes" id="UP000837857"/>
    </source>
</evidence>
<feature type="non-terminal residue" evidence="3">
    <location>
        <position position="238"/>
    </location>
</feature>
<evidence type="ECO:0000313" key="3">
    <source>
        <dbReference type="EMBL" id="CAH2073568.1"/>
    </source>
</evidence>
<evidence type="ECO:0000256" key="1">
    <source>
        <dbReference type="SAM" id="MobiDB-lite"/>
    </source>
</evidence>